<dbReference type="STRING" id="417373.GCA_001570685_01532"/>
<accession>A0A0R1UYK9</accession>
<dbReference type="GO" id="GO:0016491">
    <property type="term" value="F:oxidoreductase activity"/>
    <property type="evidence" value="ECO:0007669"/>
    <property type="project" value="UniProtKB-KW"/>
</dbReference>
<protein>
    <submittedName>
        <fullName evidence="4">Nitroreductase</fullName>
    </submittedName>
</protein>
<sequence>MEFNELIQARHSVRDFQKQPVSESDLRTIISQAQMSPSWVNSQPWQVYVANGETATKIRTAYAKGAADGIKGHPDLPLTHRADWSATAQANMANFAAERDAMGIGETFVTSEAEVFQAPTLVFLTIAKPSNPWSLYDLGLFSQSLMLAAKNLGIDSIPAYNIVRYPDILREVMEIPADQVIVMGIALGYATDNPINTFQPQRQAVDEVLTIK</sequence>
<reference evidence="4 5" key="1">
    <citation type="journal article" date="2015" name="Genome Announc.">
        <title>Expanding the biotechnology potential of lactobacilli through comparative genomics of 213 strains and associated genera.</title>
        <authorList>
            <person name="Sun Z."/>
            <person name="Harris H.M."/>
            <person name="McCann A."/>
            <person name="Guo C."/>
            <person name="Argimon S."/>
            <person name="Zhang W."/>
            <person name="Yang X."/>
            <person name="Jeffery I.B."/>
            <person name="Cooney J.C."/>
            <person name="Kagawa T.F."/>
            <person name="Liu W."/>
            <person name="Song Y."/>
            <person name="Salvetti E."/>
            <person name="Wrobel A."/>
            <person name="Rasinkangas P."/>
            <person name="Parkhill J."/>
            <person name="Rea M.C."/>
            <person name="O'Sullivan O."/>
            <person name="Ritari J."/>
            <person name="Douillard F.P."/>
            <person name="Paul Ross R."/>
            <person name="Yang R."/>
            <person name="Briner A.E."/>
            <person name="Felis G.E."/>
            <person name="de Vos W.M."/>
            <person name="Barrangou R."/>
            <person name="Klaenhammer T.R."/>
            <person name="Caufield P.W."/>
            <person name="Cui Y."/>
            <person name="Zhang H."/>
            <person name="O'Toole P.W."/>
        </authorList>
    </citation>
    <scope>NUCLEOTIDE SEQUENCE [LARGE SCALE GENOMIC DNA]</scope>
    <source>
        <strain evidence="4 5">DSM 18793</strain>
    </source>
</reference>
<dbReference type="CDD" id="cd02136">
    <property type="entry name" value="PnbA_NfnB-like"/>
    <property type="match status" value="1"/>
</dbReference>
<name>A0A0R1UYK9_9LACO</name>
<comment type="similarity">
    <text evidence="1">Belongs to the nitroreductase family.</text>
</comment>
<dbReference type="PANTHER" id="PTHR43673">
    <property type="entry name" value="NAD(P)H NITROREDUCTASE YDGI-RELATED"/>
    <property type="match status" value="1"/>
</dbReference>
<dbReference type="InterPro" id="IPR000415">
    <property type="entry name" value="Nitroreductase-like"/>
</dbReference>
<dbReference type="InterPro" id="IPR029479">
    <property type="entry name" value="Nitroreductase"/>
</dbReference>
<dbReference type="Proteomes" id="UP000051084">
    <property type="component" value="Unassembled WGS sequence"/>
</dbReference>
<evidence type="ECO:0000256" key="2">
    <source>
        <dbReference type="ARBA" id="ARBA00023002"/>
    </source>
</evidence>
<dbReference type="Pfam" id="PF00881">
    <property type="entry name" value="Nitroreductase"/>
    <property type="match status" value="1"/>
</dbReference>
<dbReference type="OrthoDB" id="9812105at2"/>
<gene>
    <name evidence="4" type="ORF">FC21_GL000440</name>
</gene>
<dbReference type="SUPFAM" id="SSF55469">
    <property type="entry name" value="FMN-dependent nitroreductase-like"/>
    <property type="match status" value="1"/>
</dbReference>
<keyword evidence="2" id="KW-0560">Oxidoreductase</keyword>
<dbReference type="RefSeq" id="WP_054654024.1">
    <property type="nucleotide sequence ID" value="NZ_AZGC01000011.1"/>
</dbReference>
<evidence type="ECO:0000256" key="1">
    <source>
        <dbReference type="ARBA" id="ARBA00007118"/>
    </source>
</evidence>
<dbReference type="Gene3D" id="3.40.109.10">
    <property type="entry name" value="NADH Oxidase"/>
    <property type="match status" value="1"/>
</dbReference>
<dbReference type="AlphaFoldDB" id="A0A0R1UYK9"/>
<dbReference type="PATRIC" id="fig|1423742.4.peg.458"/>
<proteinExistence type="inferred from homology"/>
<dbReference type="PANTHER" id="PTHR43673:SF10">
    <property type="entry name" value="NADH DEHYDROGENASE_NAD(P)H NITROREDUCTASE XCC3605-RELATED"/>
    <property type="match status" value="1"/>
</dbReference>
<evidence type="ECO:0000259" key="3">
    <source>
        <dbReference type="Pfam" id="PF00881"/>
    </source>
</evidence>
<organism evidence="4 5">
    <name type="scientific">Limosilactobacillus equigenerosi DSM 18793 = JCM 14505</name>
    <dbReference type="NCBI Taxonomy" id="1423742"/>
    <lineage>
        <taxon>Bacteria</taxon>
        <taxon>Bacillati</taxon>
        <taxon>Bacillota</taxon>
        <taxon>Bacilli</taxon>
        <taxon>Lactobacillales</taxon>
        <taxon>Lactobacillaceae</taxon>
        <taxon>Limosilactobacillus</taxon>
    </lineage>
</organism>
<evidence type="ECO:0000313" key="5">
    <source>
        <dbReference type="Proteomes" id="UP000051084"/>
    </source>
</evidence>
<feature type="domain" description="Nitroreductase" evidence="3">
    <location>
        <begin position="7"/>
        <end position="189"/>
    </location>
</feature>
<dbReference type="EMBL" id="AZGC01000011">
    <property type="protein sequence ID" value="KRL96232.1"/>
    <property type="molecule type" value="Genomic_DNA"/>
</dbReference>
<comment type="caution">
    <text evidence="4">The sequence shown here is derived from an EMBL/GenBank/DDBJ whole genome shotgun (WGS) entry which is preliminary data.</text>
</comment>
<keyword evidence="5" id="KW-1185">Reference proteome</keyword>
<evidence type="ECO:0000313" key="4">
    <source>
        <dbReference type="EMBL" id="KRL96232.1"/>
    </source>
</evidence>